<accession>A0A8X6YSL6</accession>
<gene>
    <name evidence="1" type="ORF">TNIN_350531</name>
</gene>
<comment type="caution">
    <text evidence="1">The sequence shown here is derived from an EMBL/GenBank/DDBJ whole genome shotgun (WGS) entry which is preliminary data.</text>
</comment>
<dbReference type="EMBL" id="BMAV01021049">
    <property type="protein sequence ID" value="GFY74969.1"/>
    <property type="molecule type" value="Genomic_DNA"/>
</dbReference>
<evidence type="ECO:0000313" key="2">
    <source>
        <dbReference type="Proteomes" id="UP000886998"/>
    </source>
</evidence>
<dbReference type="Proteomes" id="UP000886998">
    <property type="component" value="Unassembled WGS sequence"/>
</dbReference>
<organism evidence="1 2">
    <name type="scientific">Trichonephila inaurata madagascariensis</name>
    <dbReference type="NCBI Taxonomy" id="2747483"/>
    <lineage>
        <taxon>Eukaryota</taxon>
        <taxon>Metazoa</taxon>
        <taxon>Ecdysozoa</taxon>
        <taxon>Arthropoda</taxon>
        <taxon>Chelicerata</taxon>
        <taxon>Arachnida</taxon>
        <taxon>Araneae</taxon>
        <taxon>Araneomorphae</taxon>
        <taxon>Entelegynae</taxon>
        <taxon>Araneoidea</taxon>
        <taxon>Nephilidae</taxon>
        <taxon>Trichonephila</taxon>
        <taxon>Trichonephila inaurata</taxon>
    </lineage>
</organism>
<name>A0A8X6YSL6_9ARAC</name>
<sequence length="150" mass="17402">MFAALSFDYVGTELTLIGKPSATCPNLVQSRNCEGNRIGRRPCIYLNKKVRVWLYFFVSRGQWKREVYVIQSFAFCCPHRSKFRRTDRGWESGCLKCHMSPSTVGVYQSPSETERDAVSSEMNLGRMSFGTLWSRFFRVGLWTEFLRIEG</sequence>
<evidence type="ECO:0000313" key="1">
    <source>
        <dbReference type="EMBL" id="GFY74969.1"/>
    </source>
</evidence>
<dbReference type="AlphaFoldDB" id="A0A8X6YSL6"/>
<keyword evidence="2" id="KW-1185">Reference proteome</keyword>
<protein>
    <submittedName>
        <fullName evidence="1">Uncharacterized protein</fullName>
    </submittedName>
</protein>
<proteinExistence type="predicted"/>
<reference evidence="1" key="1">
    <citation type="submission" date="2020-08" db="EMBL/GenBank/DDBJ databases">
        <title>Multicomponent nature underlies the extraordinary mechanical properties of spider dragline silk.</title>
        <authorList>
            <person name="Kono N."/>
            <person name="Nakamura H."/>
            <person name="Mori M."/>
            <person name="Yoshida Y."/>
            <person name="Ohtoshi R."/>
            <person name="Malay A.D."/>
            <person name="Moran D.A.P."/>
            <person name="Tomita M."/>
            <person name="Numata K."/>
            <person name="Arakawa K."/>
        </authorList>
    </citation>
    <scope>NUCLEOTIDE SEQUENCE</scope>
</reference>